<reference evidence="2 3" key="1">
    <citation type="submission" date="2014-02" db="EMBL/GenBank/DDBJ databases">
        <title>Expanding our view of genomic diversity in Candidatus Accumulibacter clades.</title>
        <authorList>
            <person name="Skennerton C.T."/>
            <person name="Barr J.J."/>
            <person name="Slater F.R."/>
            <person name="Bond P.L."/>
            <person name="Tyson G.W."/>
        </authorList>
    </citation>
    <scope>NUCLEOTIDE SEQUENCE [LARGE SCALE GENOMIC DNA]</scope>
    <source>
        <strain evidence="3">BA-91</strain>
    </source>
</reference>
<dbReference type="InterPro" id="IPR036465">
    <property type="entry name" value="vWFA_dom_sf"/>
</dbReference>
<dbReference type="CDD" id="cd00198">
    <property type="entry name" value="vWFA"/>
    <property type="match status" value="1"/>
</dbReference>
<dbReference type="PROSITE" id="PS50234">
    <property type="entry name" value="VWFA"/>
    <property type="match status" value="1"/>
</dbReference>
<evidence type="ECO:0000313" key="2">
    <source>
        <dbReference type="EMBL" id="KFB73623.1"/>
    </source>
</evidence>
<dbReference type="SUPFAM" id="SSF53850">
    <property type="entry name" value="Periplasmic binding protein-like II"/>
    <property type="match status" value="1"/>
</dbReference>
<dbReference type="PANTHER" id="PTHR10579:SF43">
    <property type="entry name" value="ZINC FINGER (C3HC4-TYPE RING FINGER) FAMILY PROTEIN"/>
    <property type="match status" value="1"/>
</dbReference>
<proteinExistence type="predicted"/>
<feature type="domain" description="VWFA" evidence="1">
    <location>
        <begin position="392"/>
        <end position="539"/>
    </location>
</feature>
<evidence type="ECO:0000313" key="3">
    <source>
        <dbReference type="Proteomes" id="UP000020077"/>
    </source>
</evidence>
<gene>
    <name evidence="2" type="ORF">AW09_001117</name>
</gene>
<comment type="caution">
    <text evidence="2">The sequence shown here is derived from an EMBL/GenBank/DDBJ whole genome shotgun (WGS) entry which is preliminary data.</text>
</comment>
<accession>A0A080LXW7</accession>
<evidence type="ECO:0000259" key="1">
    <source>
        <dbReference type="PROSITE" id="PS50234"/>
    </source>
</evidence>
<dbReference type="SUPFAM" id="SSF53300">
    <property type="entry name" value="vWA-like"/>
    <property type="match status" value="1"/>
</dbReference>
<dbReference type="AlphaFoldDB" id="A0A080LXW7"/>
<dbReference type="Proteomes" id="UP000020077">
    <property type="component" value="Unassembled WGS sequence"/>
</dbReference>
<dbReference type="Pfam" id="PF13531">
    <property type="entry name" value="SBP_bac_11"/>
    <property type="match status" value="1"/>
</dbReference>
<sequence length="565" mass="60607">MNNSSPGAFGILLGALLTLLLSACGPDRSQPLTSEQAHAELAKHVQRVAYDTRPVRAQVNLPVGAPATLADTLPDIAKFPVVVEPAAGAGDVVAEIFSSIEKSGNGSDGWLTEVARDFNAANEKLADGRRAQVRVRNIASGTAYQFIASRKYVPDAYTPSSHLWIRMTAASGMAVTPISERLAGNLAGVVLKKDKADKLRTAGGQLDVKMLIDATVQERIVMGYTDPYASTTGLNFLLTVLQTFAGGETARMLAPDVESAFEGFQSKVPFVAITTLQMRDSVQSGGSLDAFVMERQTFANMPELSSGYEFVPFGERHDNPLYALGKIPAERVEVLKRFAAFATQQKYQANAAKYGFNSPMDHKTPFAAPPGEMIAQVQKLWKKAKNQSRPVAAVFLCDISGSMQGSRLRNVKQALLQGSDLIAAGNSIGMVLFNDKVTEVVPIKPFDLRQKATLRTAIAQIDAAGGTAMYDGIAVALSLLVKEKATHPDVQPMLFVLTDGETNQGMSFDDMRMIIKGLNIPIYAVGYEADIKELARLSGLVEAANLNAGEGDIGYKIGSLLNAQM</sequence>
<dbReference type="PANTHER" id="PTHR10579">
    <property type="entry name" value="CALCIUM-ACTIVATED CHLORIDE CHANNEL REGULATOR"/>
    <property type="match status" value="1"/>
</dbReference>
<dbReference type="InterPro" id="IPR002035">
    <property type="entry name" value="VWF_A"/>
</dbReference>
<dbReference type="Gene3D" id="3.40.50.410">
    <property type="entry name" value="von Willebrand factor, type A domain"/>
    <property type="match status" value="1"/>
</dbReference>
<dbReference type="Pfam" id="PF00092">
    <property type="entry name" value="VWA"/>
    <property type="match status" value="1"/>
</dbReference>
<protein>
    <submittedName>
        <fullName evidence="2">Marine proteobacterial sortase target protein</fullName>
    </submittedName>
</protein>
<organism evidence="2 3">
    <name type="scientific">Candidatus Accumulibacter phosphatis</name>
    <dbReference type="NCBI Taxonomy" id="327160"/>
    <lineage>
        <taxon>Bacteria</taxon>
        <taxon>Pseudomonadati</taxon>
        <taxon>Pseudomonadota</taxon>
        <taxon>Betaproteobacteria</taxon>
        <taxon>Candidatus Accumulibacter</taxon>
    </lineage>
</organism>
<dbReference type="InterPro" id="IPR051266">
    <property type="entry name" value="CLCR"/>
</dbReference>
<dbReference type="EMBL" id="JDVG02000192">
    <property type="protein sequence ID" value="KFB73623.1"/>
    <property type="molecule type" value="Genomic_DNA"/>
</dbReference>
<name>A0A080LXW7_9PROT</name>
<dbReference type="SMART" id="SM00327">
    <property type="entry name" value="VWA"/>
    <property type="match status" value="1"/>
</dbReference>